<keyword evidence="10" id="KW-1185">Reference proteome</keyword>
<evidence type="ECO:0000256" key="5">
    <source>
        <dbReference type="ARBA" id="ARBA00023239"/>
    </source>
</evidence>
<keyword evidence="7" id="KW-0997">Cell inner membrane</keyword>
<gene>
    <name evidence="7" type="primary">mltG</name>
    <name evidence="9" type="ORF">C0099_04900</name>
</gene>
<dbReference type="CDD" id="cd08010">
    <property type="entry name" value="MltG_like"/>
    <property type="match status" value="1"/>
</dbReference>
<protein>
    <recommendedName>
        <fullName evidence="7">Endolytic murein transglycosylase</fullName>
        <ecNumber evidence="7">4.2.2.29</ecNumber>
    </recommendedName>
    <alternativeName>
        <fullName evidence="7">Peptidoglycan lytic transglycosylase</fullName>
    </alternativeName>
    <alternativeName>
        <fullName evidence="7">Peptidoglycan polymerization terminase</fullName>
    </alternativeName>
</protein>
<dbReference type="GO" id="GO:0009252">
    <property type="term" value="P:peptidoglycan biosynthetic process"/>
    <property type="evidence" value="ECO:0007669"/>
    <property type="project" value="UniProtKB-UniRule"/>
</dbReference>
<organism evidence="9 10">
    <name type="scientific">Pseudazoarcus pumilus</name>
    <dbReference type="NCBI Taxonomy" id="2067960"/>
    <lineage>
        <taxon>Bacteria</taxon>
        <taxon>Pseudomonadati</taxon>
        <taxon>Pseudomonadota</taxon>
        <taxon>Betaproteobacteria</taxon>
        <taxon>Rhodocyclales</taxon>
        <taxon>Zoogloeaceae</taxon>
        <taxon>Pseudazoarcus</taxon>
    </lineage>
</organism>
<dbReference type="PANTHER" id="PTHR30518">
    <property type="entry name" value="ENDOLYTIC MUREIN TRANSGLYCOSYLASE"/>
    <property type="match status" value="1"/>
</dbReference>
<dbReference type="Pfam" id="PF02618">
    <property type="entry name" value="YceG"/>
    <property type="match status" value="1"/>
</dbReference>
<evidence type="ECO:0000256" key="7">
    <source>
        <dbReference type="HAMAP-Rule" id="MF_02065"/>
    </source>
</evidence>
<dbReference type="InterPro" id="IPR003770">
    <property type="entry name" value="MLTG-like"/>
</dbReference>
<keyword evidence="6 7" id="KW-0961">Cell wall biogenesis/degradation</keyword>
<name>A0A2I6SAT1_9RHOO</name>
<dbReference type="GO" id="GO:0008932">
    <property type="term" value="F:lytic endotransglycosylase activity"/>
    <property type="evidence" value="ECO:0007669"/>
    <property type="project" value="UniProtKB-UniRule"/>
</dbReference>
<keyword evidence="2 7" id="KW-0812">Transmembrane</keyword>
<dbReference type="HAMAP" id="MF_02065">
    <property type="entry name" value="MltG"/>
    <property type="match status" value="1"/>
</dbReference>
<sequence>MKSWFVRFLLLATALAALAAAWAAWSVHRPLALAAPADFIVERGQTMRAALREAAAAGAPLDADRLYWIARATGRAERVVAGGYEVSDGMTPWQLVDRLNRGEVAHAELRLVEGWNVRQVRATIEGHPHLVQDTADLSDEALLARIGADEAHPEGLFFPDTYRFARRSNASALYRAAYEAMQRELASAWAQRDPDLPLDSPYEALILASIIEKETGRADERELVASVFANRLRIGMRLQTDPTVIYGYGESFEGRLRRRHLDTDHEYNTYTRGGLPPTPIAMPGRAALLAAVQPAESDYLYFVARGDGTSKFSRTLREHNRAVNIHILGRDG</sequence>
<dbReference type="RefSeq" id="WP_102248384.1">
    <property type="nucleotide sequence ID" value="NZ_CP025682.1"/>
</dbReference>
<feature type="site" description="Important for catalytic activity" evidence="7">
    <location>
        <position position="214"/>
    </location>
</feature>
<comment type="catalytic activity">
    <reaction evidence="7">
        <text>a peptidoglycan chain = a peptidoglycan chain with N-acetyl-1,6-anhydromuramyl-[peptide] at the reducing end + a peptidoglycan chain with N-acetylglucosamine at the non-reducing end.</text>
        <dbReference type="EC" id="4.2.2.29"/>
    </reaction>
</comment>
<evidence type="ECO:0000313" key="10">
    <source>
        <dbReference type="Proteomes" id="UP000242205"/>
    </source>
</evidence>
<evidence type="ECO:0000256" key="3">
    <source>
        <dbReference type="ARBA" id="ARBA00022989"/>
    </source>
</evidence>
<dbReference type="GO" id="GO:0071555">
    <property type="term" value="P:cell wall organization"/>
    <property type="evidence" value="ECO:0007669"/>
    <property type="project" value="UniProtKB-KW"/>
</dbReference>
<evidence type="ECO:0000256" key="2">
    <source>
        <dbReference type="ARBA" id="ARBA00022692"/>
    </source>
</evidence>
<keyword evidence="8" id="KW-0732">Signal</keyword>
<comment type="function">
    <text evidence="7">Functions as a peptidoglycan terminase that cleaves nascent peptidoglycan strands endolytically to terminate their elongation.</text>
</comment>
<evidence type="ECO:0000313" key="9">
    <source>
        <dbReference type="EMBL" id="AUN96345.1"/>
    </source>
</evidence>
<dbReference type="Proteomes" id="UP000242205">
    <property type="component" value="Chromosome"/>
</dbReference>
<dbReference type="Gene3D" id="3.30.160.60">
    <property type="entry name" value="Classic Zinc Finger"/>
    <property type="match status" value="1"/>
</dbReference>
<keyword evidence="4 7" id="KW-0472">Membrane</keyword>
<accession>A0A2I6SAT1</accession>
<evidence type="ECO:0000256" key="4">
    <source>
        <dbReference type="ARBA" id="ARBA00023136"/>
    </source>
</evidence>
<dbReference type="GO" id="GO:0005886">
    <property type="term" value="C:plasma membrane"/>
    <property type="evidence" value="ECO:0007669"/>
    <property type="project" value="UniProtKB-UniRule"/>
</dbReference>
<dbReference type="KEGG" id="atw:C0099_04900"/>
<reference evidence="9 10" key="1">
    <citation type="submission" date="2018-01" db="EMBL/GenBank/DDBJ databases">
        <authorList>
            <person name="Fu G.-Y."/>
        </authorList>
    </citation>
    <scope>NUCLEOTIDE SEQUENCE [LARGE SCALE GENOMIC DNA]</scope>
    <source>
        <strain evidence="9 10">SY39</strain>
    </source>
</reference>
<dbReference type="EMBL" id="CP025682">
    <property type="protein sequence ID" value="AUN96345.1"/>
    <property type="molecule type" value="Genomic_DNA"/>
</dbReference>
<evidence type="ECO:0000256" key="8">
    <source>
        <dbReference type="SAM" id="SignalP"/>
    </source>
</evidence>
<dbReference type="EC" id="4.2.2.29" evidence="7"/>
<comment type="similarity">
    <text evidence="7">Belongs to the transglycosylase MltG family.</text>
</comment>
<proteinExistence type="inferred from homology"/>
<feature type="chain" id="PRO_5014450563" description="Endolytic murein transglycosylase" evidence="8">
    <location>
        <begin position="20"/>
        <end position="332"/>
    </location>
</feature>
<keyword evidence="5 7" id="KW-0456">Lyase</keyword>
<feature type="signal peptide" evidence="8">
    <location>
        <begin position="1"/>
        <end position="19"/>
    </location>
</feature>
<evidence type="ECO:0000256" key="6">
    <source>
        <dbReference type="ARBA" id="ARBA00023316"/>
    </source>
</evidence>
<keyword evidence="3 7" id="KW-1133">Transmembrane helix</keyword>
<dbReference type="PANTHER" id="PTHR30518:SF2">
    <property type="entry name" value="ENDOLYTIC MUREIN TRANSGLYCOSYLASE"/>
    <property type="match status" value="1"/>
</dbReference>
<dbReference type="AlphaFoldDB" id="A0A2I6SAT1"/>
<evidence type="ECO:0000256" key="1">
    <source>
        <dbReference type="ARBA" id="ARBA00022475"/>
    </source>
</evidence>
<dbReference type="NCBIfam" id="TIGR00247">
    <property type="entry name" value="endolytic transglycosylase MltG"/>
    <property type="match status" value="1"/>
</dbReference>
<dbReference type="OrthoDB" id="9814591at2"/>
<keyword evidence="1 7" id="KW-1003">Cell membrane</keyword>